<organism evidence="1">
    <name type="scientific">uncultured Caudovirales phage</name>
    <dbReference type="NCBI Taxonomy" id="2100421"/>
    <lineage>
        <taxon>Viruses</taxon>
        <taxon>Duplodnaviria</taxon>
        <taxon>Heunggongvirae</taxon>
        <taxon>Uroviricota</taxon>
        <taxon>Caudoviricetes</taxon>
        <taxon>Peduoviridae</taxon>
        <taxon>Maltschvirus</taxon>
        <taxon>Maltschvirus maltsch</taxon>
    </lineage>
</organism>
<protein>
    <submittedName>
        <fullName evidence="1">Uncharacterized protein</fullName>
    </submittedName>
</protein>
<gene>
    <name evidence="1" type="ORF">UFOVP1193_65</name>
</gene>
<name>A0A6J5RDA8_9CAUD</name>
<sequence length="97" mass="10758">MSDMSILFGVDVGNVMVQTTSNRGFTPEEIAERALDKIVYVGSQSHPAIREQAEAFKDSIRKVLVFYMHEAIRSNNVTLVNKLNNAGHPDLAVILDI</sequence>
<accession>A0A6J5RDA8</accession>
<evidence type="ECO:0000313" key="1">
    <source>
        <dbReference type="EMBL" id="CAB4190485.1"/>
    </source>
</evidence>
<dbReference type="EMBL" id="LR797156">
    <property type="protein sequence ID" value="CAB4190485.1"/>
    <property type="molecule type" value="Genomic_DNA"/>
</dbReference>
<proteinExistence type="predicted"/>
<reference evidence="1" key="1">
    <citation type="submission" date="2020-05" db="EMBL/GenBank/DDBJ databases">
        <authorList>
            <person name="Chiriac C."/>
            <person name="Salcher M."/>
            <person name="Ghai R."/>
            <person name="Kavagutti S V."/>
        </authorList>
    </citation>
    <scope>NUCLEOTIDE SEQUENCE</scope>
</reference>